<keyword evidence="3" id="KW-0540">Nuclease</keyword>
<gene>
    <name evidence="3" type="ORF">EII10_07640</name>
</gene>
<organism evidence="3 4">
    <name type="scientific">Actinomyces bowdenii</name>
    <dbReference type="NCBI Taxonomy" id="131109"/>
    <lineage>
        <taxon>Bacteria</taxon>
        <taxon>Bacillati</taxon>
        <taxon>Actinomycetota</taxon>
        <taxon>Actinomycetes</taxon>
        <taxon>Actinomycetales</taxon>
        <taxon>Actinomycetaceae</taxon>
        <taxon>Actinomyces</taxon>
    </lineage>
</organism>
<dbReference type="EMBL" id="RQZC01000011">
    <property type="protein sequence ID" value="RRD29101.1"/>
    <property type="molecule type" value="Genomic_DNA"/>
</dbReference>
<dbReference type="CDD" id="cd00085">
    <property type="entry name" value="HNHc"/>
    <property type="match status" value="1"/>
</dbReference>
<name>A0A3P1V4P0_9ACTO</name>
<keyword evidence="3" id="KW-0255">Endonuclease</keyword>
<evidence type="ECO:0000313" key="4">
    <source>
        <dbReference type="Proteomes" id="UP000271272"/>
    </source>
</evidence>
<dbReference type="Proteomes" id="UP000271272">
    <property type="component" value="Unassembled WGS sequence"/>
</dbReference>
<sequence>MFESGVLTKPPTALHAVASRAARLRACEPQAPTPLQAIAPLPAHRDEPEEACERIAAMAPGAALAALIEELLSPLLVPAASPAGPADSCDGAVDLAAGLPAGPAADAAAASPEPEAGIAEQAADLAVLPSDMIQDSGLLALGAEGLSELVAACHRLGSWATWAESMAAACLAQSPEFRTGPAPWGPEGAVPRFVTPEENRFTTSSEIACRLGISRTCAARILERGEALMNPLLGPTEALHRSGLLDGAKAALVVGRLDGAAAHTALAIQDEVLPRAPRRTHAQLARDLDRALVAHDPEGASRRRRHNVRARHVSRPRPAGEGVCRMTLLMPTLDAFLLDATLDAIAASARAAGDGRTLAQLRADALTAMTLTTLRTSQNAACAPGGPEPQAGPARPGRPEPPGTAKHPERPAPPGEEARVQGRLRGGEQDRAGAPEHLGAAAGMPLADALCPVPDAHPAPGRFPMPDGVPLEGLLVSLSGLMSSTSPWWMPSGEQALHLPPGLRVRVDVTVPLDHLLPHTDTDPDAPDPGTGVGASASASHDRGADPGSGPPPGAVAHPADAAGTPPAPVAADPAMGPAATGAAHAAAPVAEIVIGSRRSPIPARVARALAAGGTWRRLVTDPLTGAVLDAGRRRYRPAQDLAERVRLRDRSCTHPGCEVPARRCDLDHITPWSAGGVTSMDNLTALCEAHHRLKHTPGWSLSRAPEGALTWRTPTGARYRRQADGTIRLLPRRLGPHSHQHQGTAVPAPLSQEITAPLLERLERGLASTHPAQAPTATAGLDRVAILETRGPGPGQRAGAFETADYPPAAHLLGLAPLLDAAPPF</sequence>
<feature type="compositionally biased region" description="Basic residues" evidence="1">
    <location>
        <begin position="302"/>
        <end position="315"/>
    </location>
</feature>
<feature type="domain" description="HNH nuclease" evidence="2">
    <location>
        <begin position="641"/>
        <end position="693"/>
    </location>
</feature>
<feature type="region of interest" description="Disordered" evidence="1">
    <location>
        <begin position="378"/>
        <end position="435"/>
    </location>
</feature>
<accession>A0A3P1V4P0</accession>
<dbReference type="AlphaFoldDB" id="A0A3P1V4P0"/>
<feature type="compositionally biased region" description="Low complexity" evidence="1">
    <location>
        <begin position="555"/>
        <end position="578"/>
    </location>
</feature>
<keyword evidence="3" id="KW-0378">Hydrolase</keyword>
<evidence type="ECO:0000256" key="1">
    <source>
        <dbReference type="SAM" id="MobiDB-lite"/>
    </source>
</evidence>
<feature type="compositionally biased region" description="Low complexity" evidence="1">
    <location>
        <begin position="378"/>
        <end position="395"/>
    </location>
</feature>
<evidence type="ECO:0000259" key="2">
    <source>
        <dbReference type="SMART" id="SM00507"/>
    </source>
</evidence>
<dbReference type="Pfam" id="PF01844">
    <property type="entry name" value="HNH"/>
    <property type="match status" value="1"/>
</dbReference>
<dbReference type="InterPro" id="IPR003615">
    <property type="entry name" value="HNH_nuc"/>
</dbReference>
<comment type="caution">
    <text evidence="3">The sequence shown here is derived from an EMBL/GenBank/DDBJ whole genome shotgun (WGS) entry which is preliminary data.</text>
</comment>
<protein>
    <submittedName>
        <fullName evidence="3">HNH endonuclease</fullName>
    </submittedName>
</protein>
<dbReference type="GO" id="GO:0004519">
    <property type="term" value="F:endonuclease activity"/>
    <property type="evidence" value="ECO:0007669"/>
    <property type="project" value="UniProtKB-KW"/>
</dbReference>
<feature type="region of interest" description="Disordered" evidence="1">
    <location>
        <begin position="515"/>
        <end position="578"/>
    </location>
</feature>
<dbReference type="OrthoDB" id="3260936at2"/>
<keyword evidence="4" id="KW-1185">Reference proteome</keyword>
<reference evidence="3 4" key="1">
    <citation type="submission" date="2018-11" db="EMBL/GenBank/DDBJ databases">
        <title>Genomes From Bacteria Associated with the Canine Oral Cavity: a Test Case for Automated Genome-Based Taxonomic Assignment.</title>
        <authorList>
            <person name="Coil D.A."/>
            <person name="Jospin G."/>
            <person name="Darling A.E."/>
            <person name="Wallis C."/>
            <person name="Davis I.J."/>
            <person name="Harris S."/>
            <person name="Eisen J.A."/>
            <person name="Holcombe L.J."/>
            <person name="O'Flynn C."/>
        </authorList>
    </citation>
    <scope>NUCLEOTIDE SEQUENCE [LARGE SCALE GENOMIC DNA]</scope>
    <source>
        <strain evidence="3 4">OH5050</strain>
    </source>
</reference>
<dbReference type="GO" id="GO:0003676">
    <property type="term" value="F:nucleic acid binding"/>
    <property type="evidence" value="ECO:0007669"/>
    <property type="project" value="InterPro"/>
</dbReference>
<dbReference type="Gene3D" id="1.10.30.50">
    <property type="match status" value="1"/>
</dbReference>
<feature type="compositionally biased region" description="Basic and acidic residues" evidence="1">
    <location>
        <begin position="406"/>
        <end position="434"/>
    </location>
</feature>
<dbReference type="GO" id="GO:0008270">
    <property type="term" value="F:zinc ion binding"/>
    <property type="evidence" value="ECO:0007669"/>
    <property type="project" value="InterPro"/>
</dbReference>
<proteinExistence type="predicted"/>
<evidence type="ECO:0000313" key="3">
    <source>
        <dbReference type="EMBL" id="RRD29101.1"/>
    </source>
</evidence>
<feature type="region of interest" description="Disordered" evidence="1">
    <location>
        <begin position="296"/>
        <end position="317"/>
    </location>
</feature>
<dbReference type="RefSeq" id="WP_124933913.1">
    <property type="nucleotide sequence ID" value="NZ_RQZC01000011.1"/>
</dbReference>
<dbReference type="InterPro" id="IPR002711">
    <property type="entry name" value="HNH"/>
</dbReference>
<dbReference type="SMART" id="SM00507">
    <property type="entry name" value="HNHc"/>
    <property type="match status" value="1"/>
</dbReference>